<keyword evidence="2" id="KW-1185">Reference proteome</keyword>
<evidence type="ECO:0000313" key="2">
    <source>
        <dbReference type="Proteomes" id="UP001373714"/>
    </source>
</evidence>
<organism evidence="1 2">
    <name type="scientific">Orbilia blumenaviensis</name>
    <dbReference type="NCBI Taxonomy" id="1796055"/>
    <lineage>
        <taxon>Eukaryota</taxon>
        <taxon>Fungi</taxon>
        <taxon>Dikarya</taxon>
        <taxon>Ascomycota</taxon>
        <taxon>Pezizomycotina</taxon>
        <taxon>Orbiliomycetes</taxon>
        <taxon>Orbiliales</taxon>
        <taxon>Orbiliaceae</taxon>
        <taxon>Orbilia</taxon>
    </lineage>
</organism>
<protein>
    <submittedName>
        <fullName evidence="1">Uncharacterized protein</fullName>
    </submittedName>
</protein>
<dbReference type="Proteomes" id="UP001373714">
    <property type="component" value="Unassembled WGS sequence"/>
</dbReference>
<name>A0AAV9UYF6_9PEZI</name>
<sequence length="131" mass="14315">MQCISDISSYLDGTGFDFISGVEDSTDAFVIKSLRRSNITANTISSSQTVVISAALANHGTTPSVGFALFSCIYLVLYIYATPPPKVSPQHIFKLLECRPHILKHHQQPLRPHSSGVHVRPKPAPCIATRQ</sequence>
<evidence type="ECO:0000313" key="1">
    <source>
        <dbReference type="EMBL" id="KAK6352219.1"/>
    </source>
</evidence>
<accession>A0AAV9UYF6</accession>
<dbReference type="EMBL" id="JAVHNS010000006">
    <property type="protein sequence ID" value="KAK6352219.1"/>
    <property type="molecule type" value="Genomic_DNA"/>
</dbReference>
<proteinExistence type="predicted"/>
<dbReference type="AlphaFoldDB" id="A0AAV9UYF6"/>
<reference evidence="1 2" key="1">
    <citation type="submission" date="2019-10" db="EMBL/GenBank/DDBJ databases">
        <authorList>
            <person name="Palmer J.M."/>
        </authorList>
    </citation>
    <scope>NUCLEOTIDE SEQUENCE [LARGE SCALE GENOMIC DNA]</scope>
    <source>
        <strain evidence="1 2">TWF730</strain>
    </source>
</reference>
<gene>
    <name evidence="1" type="ORF">TWF730_009049</name>
</gene>
<comment type="caution">
    <text evidence="1">The sequence shown here is derived from an EMBL/GenBank/DDBJ whole genome shotgun (WGS) entry which is preliminary data.</text>
</comment>